<evidence type="ECO:0000313" key="1">
    <source>
        <dbReference type="EMBL" id="QJA94537.1"/>
    </source>
</evidence>
<organism evidence="1">
    <name type="scientific">viral metagenome</name>
    <dbReference type="NCBI Taxonomy" id="1070528"/>
    <lineage>
        <taxon>unclassified sequences</taxon>
        <taxon>metagenomes</taxon>
        <taxon>organismal metagenomes</taxon>
    </lineage>
</organism>
<name>A0A6M3LH14_9ZZZZ</name>
<reference evidence="1" key="1">
    <citation type="submission" date="2020-03" db="EMBL/GenBank/DDBJ databases">
        <title>The deep terrestrial virosphere.</title>
        <authorList>
            <person name="Holmfeldt K."/>
            <person name="Nilsson E."/>
            <person name="Simone D."/>
            <person name="Lopez-Fernandez M."/>
            <person name="Wu X."/>
            <person name="de Brujin I."/>
            <person name="Lundin D."/>
            <person name="Andersson A."/>
            <person name="Bertilsson S."/>
            <person name="Dopson M."/>
        </authorList>
    </citation>
    <scope>NUCLEOTIDE SEQUENCE</scope>
    <source>
        <strain evidence="1">MM415B03829</strain>
    </source>
</reference>
<accession>A0A6M3LH14</accession>
<dbReference type="AlphaFoldDB" id="A0A6M3LH14"/>
<gene>
    <name evidence="1" type="ORF">MM415B03829_0008</name>
</gene>
<protein>
    <submittedName>
        <fullName evidence="1">Uncharacterized protein</fullName>
    </submittedName>
</protein>
<dbReference type="EMBL" id="MT143240">
    <property type="protein sequence ID" value="QJA94537.1"/>
    <property type="molecule type" value="Genomic_DNA"/>
</dbReference>
<proteinExistence type="predicted"/>
<sequence>MKITLYIAIILTWLALEWLSTPIIARPRPYADVWPASPRVEAKALSHGPGYAYRILRGKLQTNRGDGVWLKLKY</sequence>